<dbReference type="PANTHER" id="PTHR46260">
    <property type="entry name" value="RING-TYPE DOMAIN-CONTAINING PROTEIN"/>
    <property type="match status" value="1"/>
</dbReference>
<keyword evidence="3" id="KW-0732">Signal</keyword>
<evidence type="ECO:0000313" key="5">
    <source>
        <dbReference type="Proteomes" id="UP000709336"/>
    </source>
</evidence>
<name>A0ABX1QYX8_9ALTE</name>
<sequence length="330" mass="36432">MVSHVVKAALLLSAGVTQAAELYRWQSAPTLPAPVQEIYPVLWQNSLVVAGGITEGTAGKLSVSAEVYQLQSGADQWANLPHLPEPRHHAMLVADNELLWTFGGFVESDDGQWTNTDSVLVLKPESDQWERRNPLPVKLSETVSAVLNGKIHLATGRTLKKDENGKWTDHIDTDWHAYFDQESGVWKRLAPVPTARNSACSVVVNNNWHVIGGRTVNGGNLAVHEVYNDKTKRWTALTAMPEARGGLACAADENYIYVFGGEYFDNGGGLYPDVLRYEIKRDKWKVVSSMPQATHGLGTIFWNDEVWVMGGAAQPGARKTKPAVFRFIID</sequence>
<proteinExistence type="predicted"/>
<dbReference type="InterPro" id="IPR015915">
    <property type="entry name" value="Kelch-typ_b-propeller"/>
</dbReference>
<evidence type="ECO:0000256" key="1">
    <source>
        <dbReference type="ARBA" id="ARBA00022441"/>
    </source>
</evidence>
<dbReference type="SUPFAM" id="SSF117281">
    <property type="entry name" value="Kelch motif"/>
    <property type="match status" value="2"/>
</dbReference>
<feature type="signal peptide" evidence="3">
    <location>
        <begin position="1"/>
        <end position="19"/>
    </location>
</feature>
<evidence type="ECO:0000313" key="4">
    <source>
        <dbReference type="EMBL" id="NMH58546.1"/>
    </source>
</evidence>
<accession>A0ABX1QYX8</accession>
<reference evidence="4 5" key="1">
    <citation type="submission" date="2020-03" db="EMBL/GenBank/DDBJ databases">
        <title>Alteromonas ponticola sp. nov., isolated from seawater.</title>
        <authorList>
            <person name="Yoon J.-H."/>
            <person name="Kim Y.-O."/>
        </authorList>
    </citation>
    <scope>NUCLEOTIDE SEQUENCE [LARGE SCALE GENOMIC DNA]</scope>
    <source>
        <strain evidence="4 5">MYP5</strain>
    </source>
</reference>
<comment type="caution">
    <text evidence="4">The sequence shown here is derived from an EMBL/GenBank/DDBJ whole genome shotgun (WGS) entry which is preliminary data.</text>
</comment>
<feature type="chain" id="PRO_5046639552" evidence="3">
    <location>
        <begin position="20"/>
        <end position="330"/>
    </location>
</feature>
<keyword evidence="1" id="KW-0880">Kelch repeat</keyword>
<keyword evidence="2" id="KW-0677">Repeat</keyword>
<dbReference type="Pfam" id="PF01344">
    <property type="entry name" value="Kelch_1"/>
    <property type="match status" value="1"/>
</dbReference>
<dbReference type="InterPro" id="IPR006652">
    <property type="entry name" value="Kelch_1"/>
</dbReference>
<protein>
    <submittedName>
        <fullName evidence="4">Galactose oxidase</fullName>
    </submittedName>
</protein>
<dbReference type="Proteomes" id="UP000709336">
    <property type="component" value="Unassembled WGS sequence"/>
</dbReference>
<keyword evidence="5" id="KW-1185">Reference proteome</keyword>
<dbReference type="Gene3D" id="2.120.10.80">
    <property type="entry name" value="Kelch-type beta propeller"/>
    <property type="match status" value="2"/>
</dbReference>
<evidence type="ECO:0000256" key="2">
    <source>
        <dbReference type="ARBA" id="ARBA00022737"/>
    </source>
</evidence>
<dbReference type="PANTHER" id="PTHR46260:SF3">
    <property type="entry name" value="RING-TYPE DOMAIN-CONTAINING PROTEIN"/>
    <property type="match status" value="1"/>
</dbReference>
<evidence type="ECO:0000256" key="3">
    <source>
        <dbReference type="SAM" id="SignalP"/>
    </source>
</evidence>
<dbReference type="RefSeq" id="WP_169209113.1">
    <property type="nucleotide sequence ID" value="NZ_JAATNW010000001.1"/>
</dbReference>
<dbReference type="EMBL" id="JAATNW010000001">
    <property type="protein sequence ID" value="NMH58546.1"/>
    <property type="molecule type" value="Genomic_DNA"/>
</dbReference>
<dbReference type="Pfam" id="PF24681">
    <property type="entry name" value="Kelch_KLHDC2_KLHL20_DRC7"/>
    <property type="match status" value="1"/>
</dbReference>
<dbReference type="InterPro" id="IPR051746">
    <property type="entry name" value="Kelch_domain_containing_8"/>
</dbReference>
<organism evidence="4 5">
    <name type="scientific">Alteromonas ponticola</name>
    <dbReference type="NCBI Taxonomy" id="2720613"/>
    <lineage>
        <taxon>Bacteria</taxon>
        <taxon>Pseudomonadati</taxon>
        <taxon>Pseudomonadota</taxon>
        <taxon>Gammaproteobacteria</taxon>
        <taxon>Alteromonadales</taxon>
        <taxon>Alteromonadaceae</taxon>
        <taxon>Alteromonas/Salinimonas group</taxon>
        <taxon>Alteromonas</taxon>
    </lineage>
</organism>
<dbReference type="SMART" id="SM00612">
    <property type="entry name" value="Kelch"/>
    <property type="match status" value="4"/>
</dbReference>
<gene>
    <name evidence="4" type="ORF">HCJ96_00720</name>
</gene>